<dbReference type="InterPro" id="IPR025568">
    <property type="entry name" value="DUF4334"/>
</dbReference>
<dbReference type="Pfam" id="PF14232">
    <property type="entry name" value="DUF4334"/>
    <property type="match status" value="1"/>
</dbReference>
<evidence type="ECO:0000313" key="4">
    <source>
        <dbReference type="Proteomes" id="UP001241472"/>
    </source>
</evidence>
<evidence type="ECO:0000259" key="2">
    <source>
        <dbReference type="Pfam" id="PF14232"/>
    </source>
</evidence>
<protein>
    <recommendedName>
        <fullName evidence="5">GXWXG protein</fullName>
    </recommendedName>
</protein>
<comment type="caution">
    <text evidence="3">The sequence shown here is derived from an EMBL/GenBank/DDBJ whole genome shotgun (WGS) entry which is preliminary data.</text>
</comment>
<name>A0ABT9Q237_9HYPH</name>
<accession>A0ABT9Q237</accession>
<evidence type="ECO:0008006" key="5">
    <source>
        <dbReference type="Google" id="ProtNLM"/>
    </source>
</evidence>
<dbReference type="Gene3D" id="2.40.128.580">
    <property type="entry name" value="GXWXG domain"/>
    <property type="match status" value="1"/>
</dbReference>
<dbReference type="Proteomes" id="UP001241472">
    <property type="component" value="Unassembled WGS sequence"/>
</dbReference>
<gene>
    <name evidence="3" type="ORF">J2T09_005545</name>
</gene>
<dbReference type="EMBL" id="JAUSRF010000038">
    <property type="protein sequence ID" value="MDP9840757.1"/>
    <property type="molecule type" value="Genomic_DNA"/>
</dbReference>
<sequence length="179" mass="20079">MKPVALRSTVQEEMNDWFETLDLVHPAELIGLWRGNGYPSGHPLDGVLENLHWFGKRFHPDKRADALLFESNPGKLLAVDPAFFPIKWALLFAGIGRTKPASNLFTHILPRLRARGTTAALEERLDAGVMTAAMVYDKQPIVDYFRRTANGDIIGKMVVKGDPDRYFFGLQRVGEGTET</sequence>
<dbReference type="RefSeq" id="WP_306840248.1">
    <property type="nucleotide sequence ID" value="NZ_JAUSRF010000038.1"/>
</dbReference>
<proteinExistence type="predicted"/>
<keyword evidence="4" id="KW-1185">Reference proteome</keyword>
<dbReference type="InterPro" id="IPR025951">
    <property type="entry name" value="GXWXG_dom"/>
</dbReference>
<organism evidence="3 4">
    <name type="scientific">Neorhizobium huautlense</name>
    <dbReference type="NCBI Taxonomy" id="67774"/>
    <lineage>
        <taxon>Bacteria</taxon>
        <taxon>Pseudomonadati</taxon>
        <taxon>Pseudomonadota</taxon>
        <taxon>Alphaproteobacteria</taxon>
        <taxon>Hyphomicrobiales</taxon>
        <taxon>Rhizobiaceae</taxon>
        <taxon>Rhizobium/Agrobacterium group</taxon>
        <taxon>Neorhizobium</taxon>
    </lineage>
</organism>
<evidence type="ECO:0000313" key="3">
    <source>
        <dbReference type="EMBL" id="MDP9840757.1"/>
    </source>
</evidence>
<feature type="domain" description="GXWXG" evidence="1">
    <location>
        <begin position="17"/>
        <end position="72"/>
    </location>
</feature>
<dbReference type="Pfam" id="PF14231">
    <property type="entry name" value="GXWXG"/>
    <property type="match status" value="1"/>
</dbReference>
<reference evidence="3 4" key="1">
    <citation type="submission" date="2023-07" db="EMBL/GenBank/DDBJ databases">
        <title>Sorghum-associated microbial communities from plants grown in Nebraska, USA.</title>
        <authorList>
            <person name="Schachtman D."/>
        </authorList>
    </citation>
    <scope>NUCLEOTIDE SEQUENCE [LARGE SCALE GENOMIC DNA]</scope>
    <source>
        <strain evidence="3 4">DS1307</strain>
    </source>
</reference>
<feature type="domain" description="DUF4334" evidence="2">
    <location>
        <begin position="121"/>
        <end position="172"/>
    </location>
</feature>
<evidence type="ECO:0000259" key="1">
    <source>
        <dbReference type="Pfam" id="PF14231"/>
    </source>
</evidence>